<dbReference type="Gene3D" id="1.20.1270.60">
    <property type="entry name" value="Arfaptin homology (AH) domain/BAR domain"/>
    <property type="match status" value="1"/>
</dbReference>
<dbReference type="EnsemblMetazoa" id="CJA00163a.1">
    <property type="protein sequence ID" value="CJA00163a.1"/>
    <property type="gene ID" value="WBGene00119368"/>
</dbReference>
<sequence>MSSTPRSVLKKRPGLHDERRVSFAVPLSYEKEAPARKKQLPIPTSSAAPAAKKSKFSAEPVDIIMLSNQQNEVIESILDVESKFAKQSETTQILSNELTTFTESVAGMLSESLKMNGQLAEHAEMLQNAREQRTKLIEVVDVMLDFKRISSQSQYSSCLMDLQKAISAVNCTVIDGPDDCHVDYDRLLSLVDHLEKLSGGF</sequence>
<organism evidence="2 3">
    <name type="scientific">Caenorhabditis japonica</name>
    <dbReference type="NCBI Taxonomy" id="281687"/>
    <lineage>
        <taxon>Eukaryota</taxon>
        <taxon>Metazoa</taxon>
        <taxon>Ecdysozoa</taxon>
        <taxon>Nematoda</taxon>
        <taxon>Chromadorea</taxon>
        <taxon>Rhabditida</taxon>
        <taxon>Rhabditina</taxon>
        <taxon>Rhabditomorpha</taxon>
        <taxon>Rhabditoidea</taxon>
        <taxon>Rhabditidae</taxon>
        <taxon>Peloderinae</taxon>
        <taxon>Caenorhabditis</taxon>
    </lineage>
</organism>
<name>A0A8R1HFW0_CAEJA</name>
<dbReference type="InterPro" id="IPR027267">
    <property type="entry name" value="AH/BAR_dom_sf"/>
</dbReference>
<evidence type="ECO:0000256" key="1">
    <source>
        <dbReference type="SAM" id="MobiDB-lite"/>
    </source>
</evidence>
<keyword evidence="3" id="KW-1185">Reference proteome</keyword>
<dbReference type="AlphaFoldDB" id="A0A8R1HFW0"/>
<accession>A0A8R1HFW0</accession>
<protein>
    <submittedName>
        <fullName evidence="2">Uncharacterized protein</fullName>
    </submittedName>
</protein>
<reference evidence="3" key="1">
    <citation type="submission" date="2010-08" db="EMBL/GenBank/DDBJ databases">
        <authorList>
            <consortium name="Caenorhabditis japonica Sequencing Consortium"/>
            <person name="Wilson R.K."/>
        </authorList>
    </citation>
    <scope>NUCLEOTIDE SEQUENCE [LARGE SCALE GENOMIC DNA]</scope>
    <source>
        <strain evidence="3">DF5081</strain>
    </source>
</reference>
<evidence type="ECO:0000313" key="2">
    <source>
        <dbReference type="EnsemblMetazoa" id="CJA00163a.1"/>
    </source>
</evidence>
<proteinExistence type="predicted"/>
<reference evidence="2" key="2">
    <citation type="submission" date="2022-06" db="UniProtKB">
        <authorList>
            <consortium name="EnsemblMetazoa"/>
        </authorList>
    </citation>
    <scope>IDENTIFICATION</scope>
    <source>
        <strain evidence="2">DF5081</strain>
    </source>
</reference>
<dbReference type="Proteomes" id="UP000005237">
    <property type="component" value="Unassembled WGS sequence"/>
</dbReference>
<evidence type="ECO:0000313" key="3">
    <source>
        <dbReference type="Proteomes" id="UP000005237"/>
    </source>
</evidence>
<feature type="region of interest" description="Disordered" evidence="1">
    <location>
        <begin position="33"/>
        <end position="53"/>
    </location>
</feature>